<evidence type="ECO:0000256" key="4">
    <source>
        <dbReference type="ARBA" id="ARBA00022989"/>
    </source>
</evidence>
<evidence type="ECO:0000256" key="2">
    <source>
        <dbReference type="ARBA" id="ARBA00009025"/>
    </source>
</evidence>
<dbReference type="InterPro" id="IPR001750">
    <property type="entry name" value="ND/Mrp_TM"/>
</dbReference>
<name>A0A9D1W698_9SPHI</name>
<feature type="transmembrane region" description="Helical" evidence="7">
    <location>
        <begin position="306"/>
        <end position="327"/>
    </location>
</feature>
<feature type="transmembrane region" description="Helical" evidence="7">
    <location>
        <begin position="147"/>
        <end position="164"/>
    </location>
</feature>
<evidence type="ECO:0000256" key="6">
    <source>
        <dbReference type="RuleBase" id="RU000320"/>
    </source>
</evidence>
<reference evidence="9" key="1">
    <citation type="journal article" date="2021" name="PeerJ">
        <title>Extensive microbial diversity within the chicken gut microbiome revealed by metagenomics and culture.</title>
        <authorList>
            <person name="Gilroy R."/>
            <person name="Ravi A."/>
            <person name="Getino M."/>
            <person name="Pursley I."/>
            <person name="Horton D.L."/>
            <person name="Alikhan N.F."/>
            <person name="Baker D."/>
            <person name="Gharbi K."/>
            <person name="Hall N."/>
            <person name="Watson M."/>
            <person name="Adriaenssens E.M."/>
            <person name="Foster-Nyarko E."/>
            <person name="Jarju S."/>
            <person name="Secka A."/>
            <person name="Antonio M."/>
            <person name="Oren A."/>
            <person name="Chaudhuri R.R."/>
            <person name="La Ragione R."/>
            <person name="Hildebrand F."/>
            <person name="Pallen M.J."/>
        </authorList>
    </citation>
    <scope>NUCLEOTIDE SEQUENCE</scope>
    <source>
        <strain evidence="9">1719</strain>
    </source>
</reference>
<reference evidence="9" key="2">
    <citation type="submission" date="2021-04" db="EMBL/GenBank/DDBJ databases">
        <authorList>
            <person name="Gilroy R."/>
        </authorList>
    </citation>
    <scope>NUCLEOTIDE SEQUENCE</scope>
    <source>
        <strain evidence="9">1719</strain>
    </source>
</reference>
<dbReference type="AlphaFoldDB" id="A0A9D1W698"/>
<feature type="transmembrane region" description="Helical" evidence="7">
    <location>
        <begin position="404"/>
        <end position="435"/>
    </location>
</feature>
<feature type="transmembrane region" description="Helical" evidence="7">
    <location>
        <begin position="28"/>
        <end position="49"/>
    </location>
</feature>
<feature type="transmembrane region" description="Helical" evidence="7">
    <location>
        <begin position="87"/>
        <end position="110"/>
    </location>
</feature>
<dbReference type="GO" id="GO:0008137">
    <property type="term" value="F:NADH dehydrogenase (ubiquinone) activity"/>
    <property type="evidence" value="ECO:0007669"/>
    <property type="project" value="InterPro"/>
</dbReference>
<dbReference type="GO" id="GO:0016020">
    <property type="term" value="C:membrane"/>
    <property type="evidence" value="ECO:0007669"/>
    <property type="project" value="UniProtKB-SubCell"/>
</dbReference>
<feature type="transmembrane region" description="Helical" evidence="7">
    <location>
        <begin position="232"/>
        <end position="253"/>
    </location>
</feature>
<feature type="transmembrane region" description="Helical" evidence="7">
    <location>
        <begin position="496"/>
        <end position="516"/>
    </location>
</feature>
<feature type="transmembrane region" description="Helical" evidence="7">
    <location>
        <begin position="176"/>
        <end position="198"/>
    </location>
</feature>
<dbReference type="GO" id="GO:0042773">
    <property type="term" value="P:ATP synthesis coupled electron transport"/>
    <property type="evidence" value="ECO:0007669"/>
    <property type="project" value="InterPro"/>
</dbReference>
<protein>
    <submittedName>
        <fullName evidence="9">NADH-quinone oxidoreductase subunit M</fullName>
    </submittedName>
</protein>
<feature type="transmembrane region" description="Helical" evidence="7">
    <location>
        <begin position="122"/>
        <end position="141"/>
    </location>
</feature>
<sequence length="533" mass="59132">MGILSLIIFLPLLGALIILLTPRKFQNYYKHIALVFTLGQLTLGGWLYLNFDQTLPGINKLSSFQWLEKLQWIRLDLAGLGQLEIDYLIGLDGLSMPMVLLSILIMLMATVSSWNTRKSTKAYFTLLLILNTAVIGLFSALDFFLFYIFYEVMLLPLYFLIGIWGGERREYAAIKFFLYTLFGSVFMLLIIVGLYFSVINPETGAHTFNMLHMMDPLNYVEHSFFAFYNNDITLLGLPIRTVGFLVLFIAFAIKVPTFPLHTWLPDAHVEAPTPISIILAGILLKVGGYGILRVCYGIFPDVIPQVSYYIGLIGVISILYGALLAIAQTHLKRMVAYASVSHMGFVILGIASVTAEGISGAIFQMVSHGFLSAGLFFIVGMISDRTGDLNIYHYRGLASKLPRTAVYVGLLFFASLGMPGFSAFIGEAFVVIGSFNASELDIDLPKWMAAAGALGILMSAIYFLWTYQRMYFGGLKLKGGKDWEMALTEITTREQVVLLPIIALALILGILPGILLDTINSSVSQLVTYIFSL</sequence>
<feature type="transmembrane region" description="Helical" evidence="7">
    <location>
        <begin position="274"/>
        <end position="294"/>
    </location>
</feature>
<dbReference type="PRINTS" id="PR01437">
    <property type="entry name" value="NUOXDRDTASE4"/>
</dbReference>
<evidence type="ECO:0000313" key="10">
    <source>
        <dbReference type="Proteomes" id="UP000824156"/>
    </source>
</evidence>
<feature type="transmembrane region" description="Helical" evidence="7">
    <location>
        <begin position="447"/>
        <end position="467"/>
    </location>
</feature>
<dbReference type="NCBIfam" id="TIGR01972">
    <property type="entry name" value="NDH_I_M"/>
    <property type="match status" value="1"/>
</dbReference>
<keyword evidence="5 7" id="KW-0472">Membrane</keyword>
<keyword evidence="3 6" id="KW-0812">Transmembrane</keyword>
<evidence type="ECO:0000256" key="3">
    <source>
        <dbReference type="ARBA" id="ARBA00022692"/>
    </source>
</evidence>
<feature type="transmembrane region" description="Helical" evidence="7">
    <location>
        <begin position="6"/>
        <end position="21"/>
    </location>
</feature>
<keyword evidence="4 7" id="KW-1133">Transmembrane helix</keyword>
<dbReference type="GO" id="GO:0003954">
    <property type="term" value="F:NADH dehydrogenase activity"/>
    <property type="evidence" value="ECO:0007669"/>
    <property type="project" value="TreeGrafter"/>
</dbReference>
<comment type="caution">
    <text evidence="9">The sequence shown here is derived from an EMBL/GenBank/DDBJ whole genome shotgun (WGS) entry which is preliminary data.</text>
</comment>
<dbReference type="Pfam" id="PF00361">
    <property type="entry name" value="Proton_antipo_M"/>
    <property type="match status" value="1"/>
</dbReference>
<dbReference type="EMBL" id="DXEZ01000002">
    <property type="protein sequence ID" value="HIX53399.1"/>
    <property type="molecule type" value="Genomic_DNA"/>
</dbReference>
<evidence type="ECO:0000256" key="7">
    <source>
        <dbReference type="SAM" id="Phobius"/>
    </source>
</evidence>
<accession>A0A9D1W698</accession>
<comment type="subcellular location">
    <subcellularLocation>
        <location evidence="1">Endomembrane system</location>
        <topology evidence="1">Multi-pass membrane protein</topology>
    </subcellularLocation>
    <subcellularLocation>
        <location evidence="6">Membrane</location>
        <topology evidence="6">Multi-pass membrane protein</topology>
    </subcellularLocation>
</comment>
<dbReference type="GO" id="GO:0048039">
    <property type="term" value="F:ubiquinone binding"/>
    <property type="evidence" value="ECO:0007669"/>
    <property type="project" value="TreeGrafter"/>
</dbReference>
<evidence type="ECO:0000256" key="1">
    <source>
        <dbReference type="ARBA" id="ARBA00004127"/>
    </source>
</evidence>
<dbReference type="Proteomes" id="UP000824156">
    <property type="component" value="Unassembled WGS sequence"/>
</dbReference>
<dbReference type="GO" id="GO:0012505">
    <property type="term" value="C:endomembrane system"/>
    <property type="evidence" value="ECO:0007669"/>
    <property type="project" value="UniProtKB-SubCell"/>
</dbReference>
<feature type="transmembrane region" description="Helical" evidence="7">
    <location>
        <begin position="334"/>
        <end position="355"/>
    </location>
</feature>
<gene>
    <name evidence="9" type="ORF">H9853_00090</name>
</gene>
<evidence type="ECO:0000256" key="5">
    <source>
        <dbReference type="ARBA" id="ARBA00023136"/>
    </source>
</evidence>
<dbReference type="PANTHER" id="PTHR43507">
    <property type="entry name" value="NADH-UBIQUINONE OXIDOREDUCTASE CHAIN 4"/>
    <property type="match status" value="1"/>
</dbReference>
<dbReference type="InterPro" id="IPR010227">
    <property type="entry name" value="NADH_Q_OxRdtase_chainM/4"/>
</dbReference>
<feature type="transmembrane region" description="Helical" evidence="7">
    <location>
        <begin position="361"/>
        <end position="383"/>
    </location>
</feature>
<evidence type="ECO:0000259" key="8">
    <source>
        <dbReference type="Pfam" id="PF00361"/>
    </source>
</evidence>
<organism evidence="9 10">
    <name type="scientific">Candidatus Sphingobacterium stercoripullorum</name>
    <dbReference type="NCBI Taxonomy" id="2838759"/>
    <lineage>
        <taxon>Bacteria</taxon>
        <taxon>Pseudomonadati</taxon>
        <taxon>Bacteroidota</taxon>
        <taxon>Sphingobacteriia</taxon>
        <taxon>Sphingobacteriales</taxon>
        <taxon>Sphingobacteriaceae</taxon>
        <taxon>Sphingobacterium</taxon>
    </lineage>
</organism>
<dbReference type="PANTHER" id="PTHR43507:SF1">
    <property type="entry name" value="NADH-UBIQUINONE OXIDOREDUCTASE CHAIN 4"/>
    <property type="match status" value="1"/>
</dbReference>
<feature type="domain" description="NADH:quinone oxidoreductase/Mrp antiporter transmembrane" evidence="8">
    <location>
        <begin position="140"/>
        <end position="439"/>
    </location>
</feature>
<dbReference type="InterPro" id="IPR003918">
    <property type="entry name" value="NADH_UbQ_OxRdtase"/>
</dbReference>
<proteinExistence type="inferred from homology"/>
<evidence type="ECO:0000313" key="9">
    <source>
        <dbReference type="EMBL" id="HIX53399.1"/>
    </source>
</evidence>
<dbReference type="GO" id="GO:0015990">
    <property type="term" value="P:electron transport coupled proton transport"/>
    <property type="evidence" value="ECO:0007669"/>
    <property type="project" value="TreeGrafter"/>
</dbReference>
<comment type="similarity">
    <text evidence="2">Belongs to the complex I subunit 4 family.</text>
</comment>